<proteinExistence type="predicted"/>
<accession>A0ABY9VHU8</accession>
<feature type="domain" description="YcdB/YcdC repeated" evidence="1">
    <location>
        <begin position="4"/>
        <end position="142"/>
    </location>
</feature>
<evidence type="ECO:0000313" key="2">
    <source>
        <dbReference type="EMBL" id="WNF23514.1"/>
    </source>
</evidence>
<keyword evidence="3" id="KW-1185">Reference proteome</keyword>
<dbReference type="Pfam" id="PF16244">
    <property type="entry name" value="DUF4901"/>
    <property type="match status" value="2"/>
</dbReference>
<dbReference type="EMBL" id="CP134494">
    <property type="protein sequence ID" value="WNF23514.1"/>
    <property type="molecule type" value="Genomic_DNA"/>
</dbReference>
<sequence length="463" mass="53747">MKREKLKARALEIGGIPANYTLLIEDFIEEKEAIFIWVNEYEDSGITVKLDSEGNLTNLILDKKVNVEEGTTAVQKRELAEQFLLHHYPKALQDFSYGFTRRMNHGDRFYYSQFLMDLPMGHTGCYIDVNDSGEITTFSYYGVKPLPAIPENIIAIEALREDVKSKLDFEIEIIHVSDLFLDVEEGLRLVYEPVNGYEKYKATQMIPTYKYQRDEEIPETYERLPEYEQQAGTMSNEEIIGITSDMEIIREVDMGGEIGIVWRGRDWDVPEKGKTMNDFFKQQTESTVKAFISRASGKVIRFAWFYKRNGTLELSREECYEIAVRFLQSVIPEFYPFLQRIVRGDEDQPSEKESFMFRIHTGHDIPVQSEIIMVAVSTRTGLVHHFSGPSLEIGELKKLSTAPKISREEAAQIYLKHLDFQLAWEYDHDEKVHSLIYTPCEKESRKPIRYIDGMTGKIIVEKE</sequence>
<evidence type="ECO:0000259" key="1">
    <source>
        <dbReference type="Pfam" id="PF16244"/>
    </source>
</evidence>
<dbReference type="Proteomes" id="UP001303324">
    <property type="component" value="Chromosome"/>
</dbReference>
<gene>
    <name evidence="2" type="ORF">RH061_03095</name>
</gene>
<organism evidence="2 3">
    <name type="scientific">Mesobacillus jeotgali</name>
    <dbReference type="NCBI Taxonomy" id="129985"/>
    <lineage>
        <taxon>Bacteria</taxon>
        <taxon>Bacillati</taxon>
        <taxon>Bacillota</taxon>
        <taxon>Bacilli</taxon>
        <taxon>Bacillales</taxon>
        <taxon>Bacillaceae</taxon>
        <taxon>Mesobacillus</taxon>
    </lineage>
</organism>
<dbReference type="RefSeq" id="WP_311073863.1">
    <property type="nucleotide sequence ID" value="NZ_CP134494.1"/>
</dbReference>
<dbReference type="InterPro" id="IPR032599">
    <property type="entry name" value="YcdB/YcdC_rep_domain"/>
</dbReference>
<protein>
    <submittedName>
        <fullName evidence="2">DUF4901 domain-containing protein</fullName>
    </submittedName>
</protein>
<evidence type="ECO:0000313" key="3">
    <source>
        <dbReference type="Proteomes" id="UP001303324"/>
    </source>
</evidence>
<reference evidence="2 3" key="1">
    <citation type="submission" date="2023-09" db="EMBL/GenBank/DDBJ databases">
        <title>Microbial mechanism of fulvic acid promoting antimony reduction mineralization in rice fields.</title>
        <authorList>
            <person name="Chen G."/>
            <person name="Lan J."/>
        </authorList>
    </citation>
    <scope>NUCLEOTIDE SEQUENCE [LARGE SCALE GENOMIC DNA]</scope>
    <source>
        <strain evidence="2 3">PS1</strain>
    </source>
</reference>
<feature type="domain" description="YcdB/YcdC repeated" evidence="1">
    <location>
        <begin position="237"/>
        <end position="389"/>
    </location>
</feature>
<name>A0ABY9VHU8_9BACI</name>